<dbReference type="eggNOG" id="COG0451">
    <property type="taxonomic scope" value="Bacteria"/>
</dbReference>
<feature type="domain" description="NAD(P)-binding" evidence="1">
    <location>
        <begin position="25"/>
        <end position="319"/>
    </location>
</feature>
<name>A9B2A0_HERA2</name>
<reference evidence="2 3" key="1">
    <citation type="journal article" date="2011" name="Stand. Genomic Sci.">
        <title>Complete genome sequence of the filamentous gliding predatory bacterium Herpetosiphon aurantiacus type strain (114-95(T)).</title>
        <authorList>
            <person name="Kiss H."/>
            <person name="Nett M."/>
            <person name="Domin N."/>
            <person name="Martin K."/>
            <person name="Maresca J.A."/>
            <person name="Copeland A."/>
            <person name="Lapidus A."/>
            <person name="Lucas S."/>
            <person name="Berry K.W."/>
            <person name="Glavina Del Rio T."/>
            <person name="Dalin E."/>
            <person name="Tice H."/>
            <person name="Pitluck S."/>
            <person name="Richardson P."/>
            <person name="Bruce D."/>
            <person name="Goodwin L."/>
            <person name="Han C."/>
            <person name="Detter J.C."/>
            <person name="Schmutz J."/>
            <person name="Brettin T."/>
            <person name="Land M."/>
            <person name="Hauser L."/>
            <person name="Kyrpides N.C."/>
            <person name="Ivanova N."/>
            <person name="Goker M."/>
            <person name="Woyke T."/>
            <person name="Klenk H.P."/>
            <person name="Bryant D.A."/>
        </authorList>
    </citation>
    <scope>NUCLEOTIDE SEQUENCE [LARGE SCALE GENOMIC DNA]</scope>
    <source>
        <strain evidence="3">ATCC 23779 / DSM 785 / 114-95</strain>
    </source>
</reference>
<dbReference type="PANTHER" id="PTHR43000">
    <property type="entry name" value="DTDP-D-GLUCOSE 4,6-DEHYDRATASE-RELATED"/>
    <property type="match status" value="1"/>
</dbReference>
<gene>
    <name evidence="2" type="ordered locus">Haur_4820</name>
</gene>
<dbReference type="BioCyc" id="HAUR316274:GHYA-4879-MONOMER"/>
<dbReference type="STRING" id="316274.Haur_4820"/>
<organism evidence="2 3">
    <name type="scientific">Herpetosiphon aurantiacus (strain ATCC 23779 / DSM 785 / 114-95)</name>
    <dbReference type="NCBI Taxonomy" id="316274"/>
    <lineage>
        <taxon>Bacteria</taxon>
        <taxon>Bacillati</taxon>
        <taxon>Chloroflexota</taxon>
        <taxon>Chloroflexia</taxon>
        <taxon>Herpetosiphonales</taxon>
        <taxon>Herpetosiphonaceae</taxon>
        <taxon>Herpetosiphon</taxon>
    </lineage>
</organism>
<dbReference type="SUPFAM" id="SSF51735">
    <property type="entry name" value="NAD(P)-binding Rossmann-fold domains"/>
    <property type="match status" value="1"/>
</dbReference>
<accession>A9B2A0</accession>
<sequence length="342" mass="37413">MRIGINSFLPTISTRSIVRAMTRALITGANGFVGQHLVRYLQQATTWELWALGREAHPQLPTVLADLLDRSAVATAVANAAPDLVVHLAAQSAIPQSFRDPAGTFSINVLGQLHLFEAIKSAQLDPIVLVVGSNAMYGMAHRSGLPADENTMLCPADPYAVSKAAQDLLAGQWWYSHGLKVIRARPFNHTGPGQRADFVVPAFAHQIARIEAGLQPPVIQVGNLTPQRDFSDVRDVVRAYHLLLERAQPGEIYNIGVGQSVSIQSILDRLIALSGQTITVEVDPQRLRPVDVPIVACDASRLRSQIGWEPQYCLDDTLSDILNEWRSHVATEQERVGSHINQ</sequence>
<dbReference type="HOGENOM" id="CLU_007383_1_7_0"/>
<dbReference type="Pfam" id="PF16363">
    <property type="entry name" value="GDP_Man_Dehyd"/>
    <property type="match status" value="1"/>
</dbReference>
<protein>
    <submittedName>
        <fullName evidence="2">NAD-dependent epimerase/dehydratase</fullName>
    </submittedName>
</protein>
<keyword evidence="3" id="KW-1185">Reference proteome</keyword>
<evidence type="ECO:0000313" key="2">
    <source>
        <dbReference type="EMBL" id="ABX07450.1"/>
    </source>
</evidence>
<proteinExistence type="predicted"/>
<dbReference type="InParanoid" id="A9B2A0"/>
<dbReference type="InterPro" id="IPR016040">
    <property type="entry name" value="NAD(P)-bd_dom"/>
</dbReference>
<evidence type="ECO:0000259" key="1">
    <source>
        <dbReference type="Pfam" id="PF16363"/>
    </source>
</evidence>
<dbReference type="AlphaFoldDB" id="A9B2A0"/>
<dbReference type="Proteomes" id="UP000000787">
    <property type="component" value="Chromosome"/>
</dbReference>
<dbReference type="InterPro" id="IPR036291">
    <property type="entry name" value="NAD(P)-bd_dom_sf"/>
</dbReference>
<dbReference type="KEGG" id="hau:Haur_4820"/>
<dbReference type="EMBL" id="CP000875">
    <property type="protein sequence ID" value="ABX07450.1"/>
    <property type="molecule type" value="Genomic_DNA"/>
</dbReference>
<evidence type="ECO:0000313" key="3">
    <source>
        <dbReference type="Proteomes" id="UP000000787"/>
    </source>
</evidence>
<dbReference type="Gene3D" id="3.40.50.720">
    <property type="entry name" value="NAD(P)-binding Rossmann-like Domain"/>
    <property type="match status" value="1"/>
</dbReference>
<dbReference type="Gene3D" id="3.90.25.10">
    <property type="entry name" value="UDP-galactose 4-epimerase, domain 1"/>
    <property type="match status" value="1"/>
</dbReference>